<sequence length="107" mass="11583">MTTTKTTMMLVEDVGKAVAEEAGGEEALGGGDGKKVCCHTGLKRLRALGMPKTESFNQQICIHSMRSSLDLLMLSPKCHWVRNGIMIIAAGIDTAHKCFVIILHQSI</sequence>
<comment type="caution">
    <text evidence="1">The sequence shown here is derived from an EMBL/GenBank/DDBJ whole genome shotgun (WGS) entry which is preliminary data.</text>
</comment>
<organism evidence="1 2">
    <name type="scientific">Heterodera schachtii</name>
    <name type="common">Sugarbeet cyst nematode worm</name>
    <name type="synonym">Tylenchus schachtii</name>
    <dbReference type="NCBI Taxonomy" id="97005"/>
    <lineage>
        <taxon>Eukaryota</taxon>
        <taxon>Metazoa</taxon>
        <taxon>Ecdysozoa</taxon>
        <taxon>Nematoda</taxon>
        <taxon>Chromadorea</taxon>
        <taxon>Rhabditida</taxon>
        <taxon>Tylenchina</taxon>
        <taxon>Tylenchomorpha</taxon>
        <taxon>Tylenchoidea</taxon>
        <taxon>Heteroderidae</taxon>
        <taxon>Heteroderinae</taxon>
        <taxon>Heterodera</taxon>
    </lineage>
</organism>
<gene>
    <name evidence="1" type="ORF">niasHS_014470</name>
</gene>
<dbReference type="AlphaFoldDB" id="A0ABD2IFE7"/>
<evidence type="ECO:0000313" key="1">
    <source>
        <dbReference type="EMBL" id="KAL3076565.1"/>
    </source>
</evidence>
<dbReference type="EMBL" id="JBICCN010000333">
    <property type="protein sequence ID" value="KAL3076565.1"/>
    <property type="molecule type" value="Genomic_DNA"/>
</dbReference>
<dbReference type="Proteomes" id="UP001620645">
    <property type="component" value="Unassembled WGS sequence"/>
</dbReference>
<accession>A0ABD2IFE7</accession>
<reference evidence="1 2" key="1">
    <citation type="submission" date="2024-10" db="EMBL/GenBank/DDBJ databases">
        <authorList>
            <person name="Kim D."/>
        </authorList>
    </citation>
    <scope>NUCLEOTIDE SEQUENCE [LARGE SCALE GENOMIC DNA]</scope>
    <source>
        <strain evidence="1">Taebaek</strain>
    </source>
</reference>
<protein>
    <submittedName>
        <fullName evidence="1">Uncharacterized protein</fullName>
    </submittedName>
</protein>
<proteinExistence type="predicted"/>
<name>A0ABD2IFE7_HETSC</name>
<keyword evidence="2" id="KW-1185">Reference proteome</keyword>
<evidence type="ECO:0000313" key="2">
    <source>
        <dbReference type="Proteomes" id="UP001620645"/>
    </source>
</evidence>